<feature type="transmembrane region" description="Helical" evidence="6">
    <location>
        <begin position="39"/>
        <end position="60"/>
    </location>
</feature>
<evidence type="ECO:0000256" key="6">
    <source>
        <dbReference type="SAM" id="Phobius"/>
    </source>
</evidence>
<feature type="compositionally biased region" description="Acidic residues" evidence="5">
    <location>
        <begin position="99"/>
        <end position="108"/>
    </location>
</feature>
<keyword evidence="3 6" id="KW-1133">Transmembrane helix</keyword>
<keyword evidence="4 6" id="KW-0472">Membrane</keyword>
<dbReference type="EMBL" id="UOEP01000199">
    <property type="protein sequence ID" value="VAW23637.1"/>
    <property type="molecule type" value="Genomic_DNA"/>
</dbReference>
<name>A0A3B0UEC2_9ZZZZ</name>
<dbReference type="Pfam" id="PF06305">
    <property type="entry name" value="LapA_dom"/>
    <property type="match status" value="1"/>
</dbReference>
<evidence type="ECO:0000256" key="3">
    <source>
        <dbReference type="ARBA" id="ARBA00022989"/>
    </source>
</evidence>
<reference evidence="8" key="1">
    <citation type="submission" date="2018-06" db="EMBL/GenBank/DDBJ databases">
        <authorList>
            <person name="Zhirakovskaya E."/>
        </authorList>
    </citation>
    <scope>NUCLEOTIDE SEQUENCE</scope>
</reference>
<gene>
    <name evidence="8" type="ORF">MNBD_BACTEROID01-1710</name>
</gene>
<protein>
    <recommendedName>
        <fullName evidence="7">Lipopolysaccharide assembly protein A domain-containing protein</fullName>
    </recommendedName>
</protein>
<organism evidence="8">
    <name type="scientific">hydrothermal vent metagenome</name>
    <dbReference type="NCBI Taxonomy" id="652676"/>
    <lineage>
        <taxon>unclassified sequences</taxon>
        <taxon>metagenomes</taxon>
        <taxon>ecological metagenomes</taxon>
    </lineage>
</organism>
<sequence>MSVLIILILALAVLLVIFTLQNSITVSISIFFWEIPNAPLVLVLICCLALGYILALIYFYPRLWKVKRQYTHIKKSLAELQQLYKANGREAPGGNVDAEGVELGDQDGDSFFND</sequence>
<evidence type="ECO:0000256" key="2">
    <source>
        <dbReference type="ARBA" id="ARBA00022692"/>
    </source>
</evidence>
<accession>A0A3B0UEC2</accession>
<evidence type="ECO:0000256" key="4">
    <source>
        <dbReference type="ARBA" id="ARBA00023136"/>
    </source>
</evidence>
<evidence type="ECO:0000259" key="7">
    <source>
        <dbReference type="Pfam" id="PF06305"/>
    </source>
</evidence>
<feature type="domain" description="Lipopolysaccharide assembly protein A" evidence="7">
    <location>
        <begin position="21"/>
        <end position="82"/>
    </location>
</feature>
<dbReference type="PANTHER" id="PTHR41335">
    <property type="entry name" value="MEMBRANE PROTEIN-RELATED"/>
    <property type="match status" value="1"/>
</dbReference>
<evidence type="ECO:0000313" key="8">
    <source>
        <dbReference type="EMBL" id="VAW23637.1"/>
    </source>
</evidence>
<keyword evidence="2 6" id="KW-0812">Transmembrane</keyword>
<proteinExistence type="predicted"/>
<evidence type="ECO:0000256" key="5">
    <source>
        <dbReference type="SAM" id="MobiDB-lite"/>
    </source>
</evidence>
<dbReference type="GO" id="GO:0005886">
    <property type="term" value="C:plasma membrane"/>
    <property type="evidence" value="ECO:0007669"/>
    <property type="project" value="InterPro"/>
</dbReference>
<dbReference type="PANTHER" id="PTHR41335:SF1">
    <property type="entry name" value="MEMBRANE PROTEIN"/>
    <property type="match status" value="1"/>
</dbReference>
<dbReference type="AlphaFoldDB" id="A0A3B0UEC2"/>
<keyword evidence="1" id="KW-1003">Cell membrane</keyword>
<dbReference type="InterPro" id="IPR010445">
    <property type="entry name" value="LapA_dom"/>
</dbReference>
<feature type="region of interest" description="Disordered" evidence="5">
    <location>
        <begin position="91"/>
        <end position="114"/>
    </location>
</feature>
<evidence type="ECO:0000256" key="1">
    <source>
        <dbReference type="ARBA" id="ARBA00022475"/>
    </source>
</evidence>